<dbReference type="AlphaFoldDB" id="A0A1I3P8C0"/>
<dbReference type="STRING" id="46223.SAMN05421852_105131"/>
<accession>A0A1I3P8C0</accession>
<organism evidence="1 2">
    <name type="scientific">Thermoflavimicrobium dichotomicum</name>
    <dbReference type="NCBI Taxonomy" id="46223"/>
    <lineage>
        <taxon>Bacteria</taxon>
        <taxon>Bacillati</taxon>
        <taxon>Bacillota</taxon>
        <taxon>Bacilli</taxon>
        <taxon>Bacillales</taxon>
        <taxon>Thermoactinomycetaceae</taxon>
        <taxon>Thermoflavimicrobium</taxon>
    </lineage>
</organism>
<sequence>MLFYVDAIEDLFIFYNQYEIEEFQCLFESIQSLWQRNKATRRSGKCQFSWYSSGSPNLNTLNVKSVLTLTLGQLLLLLLKKIA</sequence>
<keyword evidence="2" id="KW-1185">Reference proteome</keyword>
<protein>
    <submittedName>
        <fullName evidence="1">Uncharacterized protein</fullName>
    </submittedName>
</protein>
<gene>
    <name evidence="1" type="ORF">SAMN05421852_105131</name>
</gene>
<name>A0A1I3P8C0_9BACL</name>
<dbReference type="EMBL" id="FORR01000005">
    <property type="protein sequence ID" value="SFJ17679.1"/>
    <property type="molecule type" value="Genomic_DNA"/>
</dbReference>
<reference evidence="1 2" key="1">
    <citation type="submission" date="2016-10" db="EMBL/GenBank/DDBJ databases">
        <authorList>
            <person name="de Groot N.N."/>
        </authorList>
    </citation>
    <scope>NUCLEOTIDE SEQUENCE [LARGE SCALE GENOMIC DNA]</scope>
    <source>
        <strain evidence="1 2">DSM 44778</strain>
    </source>
</reference>
<dbReference type="Proteomes" id="UP000199545">
    <property type="component" value="Unassembled WGS sequence"/>
</dbReference>
<evidence type="ECO:0000313" key="2">
    <source>
        <dbReference type="Proteomes" id="UP000199545"/>
    </source>
</evidence>
<proteinExistence type="predicted"/>
<evidence type="ECO:0000313" key="1">
    <source>
        <dbReference type="EMBL" id="SFJ17679.1"/>
    </source>
</evidence>